<dbReference type="PANTHER" id="PTHR38043">
    <property type="entry name" value="PROTEIN HEMX"/>
    <property type="match status" value="1"/>
</dbReference>
<keyword evidence="1" id="KW-0175">Coiled coil</keyword>
<feature type="transmembrane region" description="Helical" evidence="3">
    <location>
        <begin position="37"/>
        <end position="57"/>
    </location>
</feature>
<keyword evidence="3" id="KW-0472">Membrane</keyword>
<reference evidence="5" key="1">
    <citation type="journal article" date="2018" name="Front. Microbiol.">
        <title>Genome-Based Analysis Reveals the Taxonomy and Diversity of the Family Idiomarinaceae.</title>
        <authorList>
            <person name="Liu Y."/>
            <person name="Lai Q."/>
            <person name="Shao Z."/>
        </authorList>
    </citation>
    <scope>NUCLEOTIDE SEQUENCE [LARGE SCALE GENOMIC DNA]</scope>
    <source>
        <strain evidence="5">c121</strain>
    </source>
</reference>
<dbReference type="RefSeq" id="WP_026860486.1">
    <property type="nucleotide sequence ID" value="NZ_PIQE01000003.1"/>
</dbReference>
<evidence type="ECO:0000256" key="2">
    <source>
        <dbReference type="SAM" id="MobiDB-lite"/>
    </source>
</evidence>
<keyword evidence="5" id="KW-1185">Reference proteome</keyword>
<sequence>MSNESKDLTMPAEETVAEDTQESSTNATQREKRGLPIAWIIISLFVIASVAAGWLGYRYVYQDLLATNQQLQQQAQSQATQLSALNDELTQLKRQQQQLPSQIEQQLQHTEQGLRRAVSQQAQEQSDLQRAVQAVQAELAGLDVSQATAWRVIEARQLVEQASNKVYIDQKPPLALQLLTLADTHLAALNNPAYQAARQAINDDKVALNSIAVDQHLQVAMTLSSLRANLMQQDWQMVQPSLVSEAIATPADAPWYQHFKASMGKLFQQLIQVQHRSKPITPQLSAAFIELSKQRVLLQLQLAQQAALSQSDSLFQASLTEALALLSELAGQTELPLDGTAEQLTRLRNQQLQPKLPEQLRSLAILNRHAQAVTTGARP</sequence>
<evidence type="ECO:0008006" key="6">
    <source>
        <dbReference type="Google" id="ProtNLM"/>
    </source>
</evidence>
<dbReference type="InterPro" id="IPR007470">
    <property type="entry name" value="HemX"/>
</dbReference>
<dbReference type="Pfam" id="PF04375">
    <property type="entry name" value="HemX"/>
    <property type="match status" value="1"/>
</dbReference>
<name>A0A432Z374_9GAMM</name>
<gene>
    <name evidence="4" type="ORF">CWI80_10920</name>
</gene>
<protein>
    <recommendedName>
        <fullName evidence="6">Heme biosynthesis operon protein HemX</fullName>
    </recommendedName>
</protein>
<evidence type="ECO:0000256" key="3">
    <source>
        <dbReference type="SAM" id="Phobius"/>
    </source>
</evidence>
<dbReference type="AlphaFoldDB" id="A0A432Z374"/>
<evidence type="ECO:0000313" key="4">
    <source>
        <dbReference type="EMBL" id="RUO72299.1"/>
    </source>
</evidence>
<evidence type="ECO:0000313" key="5">
    <source>
        <dbReference type="Proteomes" id="UP000287022"/>
    </source>
</evidence>
<dbReference type="PANTHER" id="PTHR38043:SF1">
    <property type="entry name" value="PROTEIN HEMX"/>
    <property type="match status" value="1"/>
</dbReference>
<accession>A0A432Z374</accession>
<keyword evidence="3" id="KW-0812">Transmembrane</keyword>
<dbReference type="EMBL" id="PIQE01000003">
    <property type="protein sequence ID" value="RUO72299.1"/>
    <property type="molecule type" value="Genomic_DNA"/>
</dbReference>
<dbReference type="Proteomes" id="UP000287022">
    <property type="component" value="Unassembled WGS sequence"/>
</dbReference>
<feature type="region of interest" description="Disordered" evidence="2">
    <location>
        <begin position="1"/>
        <end position="29"/>
    </location>
</feature>
<comment type="caution">
    <text evidence="4">The sequence shown here is derived from an EMBL/GenBank/DDBJ whole genome shotgun (WGS) entry which is preliminary data.</text>
</comment>
<dbReference type="STRING" id="1122124.GCA_000423165_01736"/>
<evidence type="ECO:0000256" key="1">
    <source>
        <dbReference type="SAM" id="Coils"/>
    </source>
</evidence>
<keyword evidence="3" id="KW-1133">Transmembrane helix</keyword>
<proteinExistence type="predicted"/>
<organism evidence="4 5">
    <name type="scientific">Pseudidiomarina sediminum</name>
    <dbReference type="NCBI Taxonomy" id="431675"/>
    <lineage>
        <taxon>Bacteria</taxon>
        <taxon>Pseudomonadati</taxon>
        <taxon>Pseudomonadota</taxon>
        <taxon>Gammaproteobacteria</taxon>
        <taxon>Alteromonadales</taxon>
        <taxon>Idiomarinaceae</taxon>
        <taxon>Pseudidiomarina</taxon>
    </lineage>
</organism>
<feature type="coiled-coil region" evidence="1">
    <location>
        <begin position="61"/>
        <end position="95"/>
    </location>
</feature>